<dbReference type="InterPro" id="IPR020568">
    <property type="entry name" value="Ribosomal_Su5_D2-typ_SF"/>
</dbReference>
<dbReference type="GO" id="GO:0005524">
    <property type="term" value="F:ATP binding"/>
    <property type="evidence" value="ECO:0007669"/>
    <property type="project" value="UniProtKB-KW"/>
</dbReference>
<gene>
    <name evidence="8" type="ORF">I595_1164</name>
</gene>
<dbReference type="EMBL" id="LDJX01000002">
    <property type="protein sequence ID" value="KPM32737.1"/>
    <property type="molecule type" value="Genomic_DNA"/>
</dbReference>
<dbReference type="Proteomes" id="UP000050280">
    <property type="component" value="Unassembled WGS sequence"/>
</dbReference>
<keyword evidence="3" id="KW-0067">ATP-binding</keyword>
<dbReference type="PANTHER" id="PTHR10977:SF3">
    <property type="entry name" value="DIPHOSPHOMEVALONATE DECARBOXYLASE"/>
    <property type="match status" value="1"/>
</dbReference>
<dbReference type="RefSeq" id="WP_054558682.1">
    <property type="nucleotide sequence ID" value="NZ_LDJX01000002.1"/>
</dbReference>
<dbReference type="Gene3D" id="3.30.70.890">
    <property type="entry name" value="GHMP kinase, C-terminal domain"/>
    <property type="match status" value="1"/>
</dbReference>
<dbReference type="InterPro" id="IPR041431">
    <property type="entry name" value="Mvd1_C"/>
</dbReference>
<evidence type="ECO:0000313" key="8">
    <source>
        <dbReference type="EMBL" id="KPM32737.1"/>
    </source>
</evidence>
<dbReference type="InterPro" id="IPR053859">
    <property type="entry name" value="MVD-like_N"/>
</dbReference>
<feature type="domain" description="Diphosphomevalonate decarboxylase-like N-terminal" evidence="7">
    <location>
        <begin position="24"/>
        <end position="182"/>
    </location>
</feature>
<dbReference type="SUPFAM" id="SSF55060">
    <property type="entry name" value="GHMP Kinase, C-terminal domain"/>
    <property type="match status" value="1"/>
</dbReference>
<evidence type="ECO:0000259" key="7">
    <source>
        <dbReference type="Pfam" id="PF22700"/>
    </source>
</evidence>
<evidence type="ECO:0000259" key="6">
    <source>
        <dbReference type="Pfam" id="PF18376"/>
    </source>
</evidence>
<feature type="domain" description="Mvd1 C-terminal" evidence="6">
    <location>
        <begin position="211"/>
        <end position="341"/>
    </location>
</feature>
<dbReference type="Pfam" id="PF18376">
    <property type="entry name" value="MDD_C"/>
    <property type="match status" value="1"/>
</dbReference>
<dbReference type="PANTHER" id="PTHR10977">
    <property type="entry name" value="DIPHOSPHOMEVALONATE DECARBOXYLASE"/>
    <property type="match status" value="1"/>
</dbReference>
<dbReference type="InterPro" id="IPR005935">
    <property type="entry name" value="Mev_decarb"/>
</dbReference>
<keyword evidence="9" id="KW-1185">Reference proteome</keyword>
<keyword evidence="2" id="KW-0547">Nucleotide-binding</keyword>
<dbReference type="Gene3D" id="3.30.230.10">
    <property type="match status" value="1"/>
</dbReference>
<dbReference type="STRING" id="1300341.I595_1164"/>
<dbReference type="AlphaFoldDB" id="A0A0P7ALH8"/>
<evidence type="ECO:0000313" key="9">
    <source>
        <dbReference type="Proteomes" id="UP000050280"/>
    </source>
</evidence>
<dbReference type="InterPro" id="IPR036554">
    <property type="entry name" value="GHMP_kinase_C_sf"/>
</dbReference>
<evidence type="ECO:0000256" key="2">
    <source>
        <dbReference type="ARBA" id="ARBA00022741"/>
    </source>
</evidence>
<dbReference type="GO" id="GO:0008299">
    <property type="term" value="P:isoprenoid biosynthetic process"/>
    <property type="evidence" value="ECO:0007669"/>
    <property type="project" value="InterPro"/>
</dbReference>
<dbReference type="Pfam" id="PF22700">
    <property type="entry name" value="MVD-like_N"/>
    <property type="match status" value="1"/>
</dbReference>
<evidence type="ECO:0000256" key="4">
    <source>
        <dbReference type="ARBA" id="ARBA00023098"/>
    </source>
</evidence>
<dbReference type="GO" id="GO:0016831">
    <property type="term" value="F:carboxy-lyase activity"/>
    <property type="evidence" value="ECO:0007669"/>
    <property type="project" value="InterPro"/>
</dbReference>
<organism evidence="8 9">
    <name type="scientific">Croceitalea dokdonensis DOKDO 023</name>
    <dbReference type="NCBI Taxonomy" id="1300341"/>
    <lineage>
        <taxon>Bacteria</taxon>
        <taxon>Pseudomonadati</taxon>
        <taxon>Bacteroidota</taxon>
        <taxon>Flavobacteriia</taxon>
        <taxon>Flavobacteriales</taxon>
        <taxon>Flavobacteriaceae</taxon>
        <taxon>Croceitalea</taxon>
    </lineage>
</organism>
<dbReference type="SUPFAM" id="SSF54211">
    <property type="entry name" value="Ribosomal protein S5 domain 2-like"/>
    <property type="match status" value="1"/>
</dbReference>
<evidence type="ECO:0000256" key="1">
    <source>
        <dbReference type="ARBA" id="ARBA00022516"/>
    </source>
</evidence>
<dbReference type="OrthoDB" id="5498344at2"/>
<proteinExistence type="predicted"/>
<evidence type="ECO:0000256" key="3">
    <source>
        <dbReference type="ARBA" id="ARBA00022840"/>
    </source>
</evidence>
<keyword evidence="1" id="KW-0444">Lipid biosynthesis</keyword>
<sequence length="362" mass="40345">MTENDFVFQPSESMPTTAKVGWKAPSNIALVKYWGKKANQIPANPSVSFTLDACATTTSLLFQKRKAPAHDFSFELYFDGQKKEDFKPKIATFLTRVEPYLPFLKGYDFTIETTNSFPHSSGIASSASGMAALALCLLSVERMARPEMTADYFNKKASFLARLGSGSACRSIEGDLIQWGHTSGIPNSSDLFGIHYPFEVHENFKNYHDTILLVHKGQKTVSSTIGHGLMHNHPFAAQRFSQAHENMASLQPIFKSGDLEGFIALVESEALTLHAMMMTGQPYFILMKPNTLEVIHKIWAFREATKMPICFTLDAGANVHVLYPEKVKEKAMEFIKDQLVVHCEAGQYICDRIGKGAKELTI</sequence>
<reference evidence="8 9" key="1">
    <citation type="submission" date="2015-09" db="EMBL/GenBank/DDBJ databases">
        <title>Genome sequence of the marine flavobacterium Croceitalea dokdonensis DOKDO 023 that contains proton- and sodium-pumping rhodopsins.</title>
        <authorList>
            <person name="Kwon S.-K."/>
            <person name="Lee H.K."/>
            <person name="Kwak M.-J."/>
            <person name="Kim J.F."/>
        </authorList>
    </citation>
    <scope>NUCLEOTIDE SEQUENCE [LARGE SCALE GENOMIC DNA]</scope>
    <source>
        <strain evidence="8 9">DOKDO 023</strain>
    </source>
</reference>
<dbReference type="PATRIC" id="fig|1300341.3.peg.1368"/>
<accession>A0A0P7ALH8</accession>
<dbReference type="PIRSF" id="PIRSF015950">
    <property type="entry name" value="Mev_P_decrbx"/>
    <property type="match status" value="1"/>
</dbReference>
<name>A0A0P7ALH8_9FLAO</name>
<keyword evidence="5" id="KW-0456">Lyase</keyword>
<keyword evidence="4" id="KW-0443">Lipid metabolism</keyword>
<protein>
    <submittedName>
        <fullName evidence="8">Diphosphomevalonate decarboxylase</fullName>
    </submittedName>
</protein>
<evidence type="ECO:0000256" key="5">
    <source>
        <dbReference type="ARBA" id="ARBA00023239"/>
    </source>
</evidence>
<dbReference type="InterPro" id="IPR014721">
    <property type="entry name" value="Ribsml_uS5_D2-typ_fold_subgr"/>
</dbReference>
<comment type="caution">
    <text evidence="8">The sequence shown here is derived from an EMBL/GenBank/DDBJ whole genome shotgun (WGS) entry which is preliminary data.</text>
</comment>